<dbReference type="Gene3D" id="3.40.50.2000">
    <property type="entry name" value="Glycogen Phosphorylase B"/>
    <property type="match status" value="2"/>
</dbReference>
<gene>
    <name evidence="3" type="ORF">LMS43_16165</name>
</gene>
<organism evidence="3 4">
    <name type="scientific">Alcaligenes endophyticus</name>
    <dbReference type="NCBI Taxonomy" id="1929088"/>
    <lineage>
        <taxon>Bacteria</taxon>
        <taxon>Pseudomonadati</taxon>
        <taxon>Pseudomonadota</taxon>
        <taxon>Betaproteobacteria</taxon>
        <taxon>Burkholderiales</taxon>
        <taxon>Alcaligenaceae</taxon>
        <taxon>Alcaligenes</taxon>
    </lineage>
</organism>
<sequence>MSTPSAIYVRLPNWLGDVCMSLPSLQALIDSGIPTVVCAKPWAKELLLGLNIAGFIPLTGKWWPDSQTIKSYRRTHRHQQAAGVLLPDSLSSALCFRLAGLPSVGYKDDGRSVLLRWPLSKPLHKLHAVQSWYYIVQQALQRWSFPTPREQPLKQLGLQLSEAQRQAGDLALAQANLEAGRYILIAPTAIGLHKGRVKVWPYFNELCIALQARGYTVCMCPPPAERQAALNTVPHALCLPSLPLGAFARLCQQAAWVVCNDSGVSHVAAAIQAQQLTLCGVTNPEDTGPWSERALCLGRDGQWPSLEQVLSTLEPSLSSL</sequence>
<reference evidence="3" key="1">
    <citation type="submission" date="2021-11" db="EMBL/GenBank/DDBJ databases">
        <title>Draft genome sequence of Alcaligenes endophyticus type strain CCUG 75668T.</title>
        <authorList>
            <person name="Salva-Serra F."/>
            <person name="Duran R.E."/>
            <person name="Seeger M."/>
            <person name="Moore E.R.B."/>
            <person name="Jaen-Luchoro D."/>
        </authorList>
    </citation>
    <scope>NUCLEOTIDE SEQUENCE</scope>
    <source>
        <strain evidence="3">CCUG 75668</strain>
    </source>
</reference>
<dbReference type="Pfam" id="PF01075">
    <property type="entry name" value="Glyco_transf_9"/>
    <property type="match status" value="1"/>
</dbReference>
<evidence type="ECO:0000313" key="4">
    <source>
        <dbReference type="Proteomes" id="UP001168613"/>
    </source>
</evidence>
<evidence type="ECO:0000313" key="3">
    <source>
        <dbReference type="EMBL" id="MDN4122825.1"/>
    </source>
</evidence>
<evidence type="ECO:0000256" key="1">
    <source>
        <dbReference type="ARBA" id="ARBA00022676"/>
    </source>
</evidence>
<name>A0ABT8EP15_9BURK</name>
<accession>A0ABT8EP15</accession>
<protein>
    <submittedName>
        <fullName evidence="3">Glycosyltransferase family 9 protein</fullName>
    </submittedName>
</protein>
<dbReference type="EMBL" id="JAJHNU010000005">
    <property type="protein sequence ID" value="MDN4122825.1"/>
    <property type="molecule type" value="Genomic_DNA"/>
</dbReference>
<proteinExistence type="predicted"/>
<evidence type="ECO:0000256" key="2">
    <source>
        <dbReference type="ARBA" id="ARBA00022679"/>
    </source>
</evidence>
<dbReference type="SUPFAM" id="SSF53756">
    <property type="entry name" value="UDP-Glycosyltransferase/glycogen phosphorylase"/>
    <property type="match status" value="1"/>
</dbReference>
<dbReference type="InterPro" id="IPR051199">
    <property type="entry name" value="LPS_LOS_Heptosyltrfase"/>
</dbReference>
<comment type="caution">
    <text evidence="3">The sequence shown here is derived from an EMBL/GenBank/DDBJ whole genome shotgun (WGS) entry which is preliminary data.</text>
</comment>
<dbReference type="PANTHER" id="PTHR30160">
    <property type="entry name" value="TETRAACYLDISACCHARIDE 4'-KINASE-RELATED"/>
    <property type="match status" value="1"/>
</dbReference>
<keyword evidence="2" id="KW-0808">Transferase</keyword>
<keyword evidence="1" id="KW-0328">Glycosyltransferase</keyword>
<dbReference type="RefSeq" id="WP_266123656.1">
    <property type="nucleotide sequence ID" value="NZ_JAJHNU010000005.1"/>
</dbReference>
<keyword evidence="4" id="KW-1185">Reference proteome</keyword>
<dbReference type="InterPro" id="IPR002201">
    <property type="entry name" value="Glyco_trans_9"/>
</dbReference>
<dbReference type="Proteomes" id="UP001168613">
    <property type="component" value="Unassembled WGS sequence"/>
</dbReference>